<feature type="transmembrane region" description="Helical" evidence="1">
    <location>
        <begin position="12"/>
        <end position="35"/>
    </location>
</feature>
<organism evidence="2 3">
    <name type="scientific">Pseudomonas morbosilactucae</name>
    <dbReference type="NCBI Taxonomy" id="2938197"/>
    <lineage>
        <taxon>Bacteria</taxon>
        <taxon>Pseudomonadati</taxon>
        <taxon>Pseudomonadota</taxon>
        <taxon>Gammaproteobacteria</taxon>
        <taxon>Pseudomonadales</taxon>
        <taxon>Pseudomonadaceae</taxon>
        <taxon>Pseudomonas</taxon>
    </lineage>
</organism>
<protein>
    <submittedName>
        <fullName evidence="2">Uncharacterized protein</fullName>
    </submittedName>
</protein>
<dbReference type="AlphaFoldDB" id="A0A9X2C6B5"/>
<feature type="transmembrane region" description="Helical" evidence="1">
    <location>
        <begin position="47"/>
        <end position="69"/>
    </location>
</feature>
<dbReference type="EMBL" id="JALQCW010000029">
    <property type="protein sequence ID" value="MCK9798635.1"/>
    <property type="molecule type" value="Genomic_DNA"/>
</dbReference>
<keyword evidence="1" id="KW-0472">Membrane</keyword>
<reference evidence="2 3" key="2">
    <citation type="journal article" date="2023" name="Plant Pathol.">
        <title>Dismantling and reorganizing Pseudomonas marginalis sensu#lato.</title>
        <authorList>
            <person name="Sawada H."/>
            <person name="Fujikawa T."/>
            <person name="Satou M."/>
        </authorList>
    </citation>
    <scope>NUCLEOTIDE SEQUENCE [LARGE SCALE GENOMIC DNA]</scope>
    <source>
        <strain evidence="2 3">MAFF 302030</strain>
    </source>
</reference>
<evidence type="ECO:0000256" key="1">
    <source>
        <dbReference type="SAM" id="Phobius"/>
    </source>
</evidence>
<reference evidence="2 3" key="1">
    <citation type="journal article" date="2022" name="Int. J. Syst. Evol. Microbiol.">
        <title>Pseudomonas aegrilactucae sp. nov. and Pseudomonas morbosilactucae sp. nov., pathogens causing bacterial rot of lettuce in Japan.</title>
        <authorList>
            <person name="Sawada H."/>
            <person name="Fujikawa T."/>
            <person name="Satou M."/>
        </authorList>
    </citation>
    <scope>NUCLEOTIDE SEQUENCE [LARGE SCALE GENOMIC DNA]</scope>
    <source>
        <strain evidence="2 3">MAFF 302030</strain>
    </source>
</reference>
<keyword evidence="1" id="KW-1133">Transmembrane helix</keyword>
<keyword evidence="1" id="KW-0812">Transmembrane</keyword>
<comment type="caution">
    <text evidence="2">The sequence shown here is derived from an EMBL/GenBank/DDBJ whole genome shotgun (WGS) entry which is preliminary data.</text>
</comment>
<evidence type="ECO:0000313" key="3">
    <source>
        <dbReference type="Proteomes" id="UP001155059"/>
    </source>
</evidence>
<gene>
    <name evidence="2" type="ORF">M1B34_13095</name>
</gene>
<accession>A0A9X2C6B5</accession>
<evidence type="ECO:0000313" key="2">
    <source>
        <dbReference type="EMBL" id="MCK9798635.1"/>
    </source>
</evidence>
<dbReference type="RefSeq" id="WP_268265345.1">
    <property type="nucleotide sequence ID" value="NZ_JALQCW010000029.1"/>
</dbReference>
<sequence>MIFGPSPIALMYLYLLLILFGVSVAGLVSLVMALRHPEKRQRLRKRLWLHVPLTLVMLFFVGLGLKFVWGMVALSIAQQERTQALNPRLQADLQLDELHFPAGTLVKLDTLDPVDWKGESQLSGLQSVEHATFTAPQTVLGVQVSEIEMPLHYYFSKLLLVDDQPVAGWPCKGGGWVSFDRSVEDRTFPSRWRFDECHLSPEARLADVTWPAGSQVFHESSGFIVRTDGEVPRPVAYQGMQFLSLTLDLDENQQLRQWSGVLAKPVQLGEWHYPAGMRVRQDAPDRLLFSPTQESTAVNHQTRKKLSVGRSILQRRDDGAVLDIQPNDKVGVIDWESFGS</sequence>
<dbReference type="Proteomes" id="UP001155059">
    <property type="component" value="Unassembled WGS sequence"/>
</dbReference>
<proteinExistence type="predicted"/>
<name>A0A9X2C6B5_9PSED</name>